<dbReference type="EMBL" id="FO181360">
    <property type="protein sequence ID" value="CCG14143.1"/>
    <property type="molecule type" value="Genomic_DNA"/>
</dbReference>
<dbReference type="AlphaFoldDB" id="H6RXG0"/>
<reference evidence="1" key="2">
    <citation type="submission" date="2012-02" db="EMBL/GenBank/DDBJ databases">
        <authorList>
            <person name="Genoscope - CEA"/>
        </authorList>
    </citation>
    <scope>NUCLEOTIDE SEQUENCE</scope>
</reference>
<evidence type="ECO:0008006" key="2">
    <source>
        <dbReference type="Google" id="ProtNLM"/>
    </source>
</evidence>
<name>H6RXG0_9BACT</name>
<gene>
    <name evidence="1" type="ORF">S3_BH_A12_0012</name>
</gene>
<protein>
    <recommendedName>
        <fullName evidence="2">Tetratricopeptide repeat protein</fullName>
    </recommendedName>
</protein>
<accession>H6RXG0</accession>
<reference evidence="1" key="1">
    <citation type="journal article" date="2012" name="Environ. Microbiol.">
        <title>Genomic content of uncultured Bacteroidetes from contrasting oceanic provinces in the North Atlantic Ocean.</title>
        <authorList>
            <person name="Gomez-Pereira P.R."/>
            <person name="Schuler M."/>
            <person name="Fuchs B.M."/>
            <person name="Bennke C."/>
            <person name="Teeling H."/>
            <person name="Waldmann J."/>
            <person name="Richter M."/>
            <person name="Barbe V."/>
            <person name="Bataille E."/>
            <person name="Glockner F.O."/>
            <person name="Amann R."/>
        </authorList>
    </citation>
    <scope>NUCLEOTIDE SEQUENCE</scope>
</reference>
<evidence type="ECO:0000313" key="1">
    <source>
        <dbReference type="EMBL" id="CCG14143.1"/>
    </source>
</evidence>
<organism evidence="1">
    <name type="scientific">uncultured Flavobacteriia bacterium</name>
    <dbReference type="NCBI Taxonomy" id="212695"/>
    <lineage>
        <taxon>Bacteria</taxon>
        <taxon>Pseudomonadati</taxon>
        <taxon>Bacteroidota</taxon>
        <taxon>Flavobacteriia</taxon>
        <taxon>environmental samples</taxon>
    </lineage>
</organism>
<sequence length="210" mass="24555">MEFTKILKNPNKISKKQISYLKSIIDEFPYLQSSRAVYLKALKQNNSFKFHSELKITAAYSSERNVLFDFISSEEDLKDKKNIITEESIINTETVIDQKKSFVEWLNVSNFKPINRSLSVEENSSTKIIDKFIETNPKINFTNKEENTETDYESSSIFKEDALMTETLAKIYMSQQNFDKAIESYKILSLKYPEKSSFFADQIKKIKNKK</sequence>
<proteinExistence type="predicted"/>